<dbReference type="PATRIC" id="fig|1423724.4.peg.1148"/>
<dbReference type="InterPro" id="IPR011010">
    <property type="entry name" value="DNA_brk_join_enz"/>
</dbReference>
<dbReference type="InterPro" id="IPR004107">
    <property type="entry name" value="Integrase_SAM-like_N"/>
</dbReference>
<accession>A0A0R1TQV6</accession>
<dbReference type="InterPro" id="IPR044068">
    <property type="entry name" value="CB"/>
</dbReference>
<dbReference type="Gene3D" id="1.10.150.130">
    <property type="match status" value="1"/>
</dbReference>
<dbReference type="GO" id="GO:0003677">
    <property type="term" value="F:DNA binding"/>
    <property type="evidence" value="ECO:0007669"/>
    <property type="project" value="UniProtKB-UniRule"/>
</dbReference>
<reference evidence="4 5" key="1">
    <citation type="journal article" date="2015" name="Genome Announc.">
        <title>Expanding the biotechnology potential of lactobacilli through comparative genomics of 213 strains and associated genera.</title>
        <authorList>
            <person name="Sun Z."/>
            <person name="Harris H.M."/>
            <person name="McCann A."/>
            <person name="Guo C."/>
            <person name="Argimon S."/>
            <person name="Zhang W."/>
            <person name="Yang X."/>
            <person name="Jeffery I.B."/>
            <person name="Cooney J.C."/>
            <person name="Kagawa T.F."/>
            <person name="Liu W."/>
            <person name="Song Y."/>
            <person name="Salvetti E."/>
            <person name="Wrobel A."/>
            <person name="Rasinkangas P."/>
            <person name="Parkhill J."/>
            <person name="Rea M.C."/>
            <person name="O'Sullivan O."/>
            <person name="Ritari J."/>
            <person name="Douillard F.P."/>
            <person name="Paul Ross R."/>
            <person name="Yang R."/>
            <person name="Briner A.E."/>
            <person name="Felis G.E."/>
            <person name="de Vos W.M."/>
            <person name="Barrangou R."/>
            <person name="Klaenhammer T.R."/>
            <person name="Caufield P.W."/>
            <person name="Cui Y."/>
            <person name="Zhang H."/>
            <person name="O'Toole P.W."/>
        </authorList>
    </citation>
    <scope>NUCLEOTIDE SEQUENCE [LARGE SCALE GENOMIC DNA]</scope>
    <source>
        <strain evidence="4 5">DSM 16634</strain>
    </source>
</reference>
<dbReference type="InterPro" id="IPR010998">
    <property type="entry name" value="Integrase_recombinase_N"/>
</dbReference>
<keyword evidence="5" id="KW-1185">Reference proteome</keyword>
<evidence type="ECO:0000256" key="1">
    <source>
        <dbReference type="ARBA" id="ARBA00023125"/>
    </source>
</evidence>
<evidence type="ECO:0000313" key="4">
    <source>
        <dbReference type="EMBL" id="KRL83841.1"/>
    </source>
</evidence>
<evidence type="ECO:0000259" key="3">
    <source>
        <dbReference type="PROSITE" id="PS51900"/>
    </source>
</evidence>
<dbReference type="PROSITE" id="PS51900">
    <property type="entry name" value="CB"/>
    <property type="match status" value="1"/>
</dbReference>
<evidence type="ECO:0000313" key="5">
    <source>
        <dbReference type="Proteomes" id="UP000051324"/>
    </source>
</evidence>
<feature type="domain" description="Core-binding (CB)" evidence="3">
    <location>
        <begin position="4"/>
        <end position="96"/>
    </location>
</feature>
<dbReference type="AlphaFoldDB" id="A0A0R1TQV6"/>
<protein>
    <submittedName>
        <fullName evidence="4">Integrase recombinase xerD</fullName>
    </submittedName>
</protein>
<evidence type="ECO:0000256" key="2">
    <source>
        <dbReference type="PROSITE-ProRule" id="PRU01248"/>
    </source>
</evidence>
<dbReference type="STRING" id="1423724.FC32_GL001105"/>
<dbReference type="Pfam" id="PF02899">
    <property type="entry name" value="Phage_int_SAM_1"/>
    <property type="match status" value="1"/>
</dbReference>
<proteinExistence type="predicted"/>
<keyword evidence="1 2" id="KW-0238">DNA-binding</keyword>
<sequence length="280" mass="33134">MFFPMDFPYADRFKRYLQNDRMIETQTIADICRDVADLFNYLRHFNSIYQSNPDLSQLEETDIRDYLNMLQVKREIKNTTYNKVLTHLNVYFSFLFSEKLSTSMPTLALKGLKRTKNELVPLDWQNDLPSLLSNENLSYYTRLSLLLLAHYYSVSEFLQPSFYPVLATEKFTIEEEQFLADFQTYITPLQQRQHSNDLFLKQRLNLAEPTLSLPGLHKYLKADQPNCFLPLTPRKLYQAAVFNFLLNNQGLSDQDLCEALRIDGTSLNYYRQEMLKYELL</sequence>
<gene>
    <name evidence="4" type="ORF">FC32_GL001105</name>
</gene>
<dbReference type="GO" id="GO:0015074">
    <property type="term" value="P:DNA integration"/>
    <property type="evidence" value="ECO:0007669"/>
    <property type="project" value="InterPro"/>
</dbReference>
<organism evidence="4 5">
    <name type="scientific">Ligilactobacillus apodemi DSM 16634 = JCM 16172</name>
    <dbReference type="NCBI Taxonomy" id="1423724"/>
    <lineage>
        <taxon>Bacteria</taxon>
        <taxon>Bacillati</taxon>
        <taxon>Bacillota</taxon>
        <taxon>Bacilli</taxon>
        <taxon>Lactobacillales</taxon>
        <taxon>Lactobacillaceae</taxon>
        <taxon>Ligilactobacillus</taxon>
    </lineage>
</organism>
<dbReference type="Proteomes" id="UP000051324">
    <property type="component" value="Unassembled WGS sequence"/>
</dbReference>
<dbReference type="eggNOG" id="COG4974">
    <property type="taxonomic scope" value="Bacteria"/>
</dbReference>
<dbReference type="EMBL" id="AZFT01000053">
    <property type="protein sequence ID" value="KRL83841.1"/>
    <property type="molecule type" value="Genomic_DNA"/>
</dbReference>
<comment type="caution">
    <text evidence="4">The sequence shown here is derived from an EMBL/GenBank/DDBJ whole genome shotgun (WGS) entry which is preliminary data.</text>
</comment>
<dbReference type="SUPFAM" id="SSF56349">
    <property type="entry name" value="DNA breaking-rejoining enzymes"/>
    <property type="match status" value="1"/>
</dbReference>
<name>A0A0R1TQV6_9LACO</name>